<comment type="caution">
    <text evidence="1">The sequence shown here is derived from an EMBL/GenBank/DDBJ whole genome shotgun (WGS) entry which is preliminary data.</text>
</comment>
<proteinExistence type="predicted"/>
<dbReference type="Proteomes" id="UP000761534">
    <property type="component" value="Unassembled WGS sequence"/>
</dbReference>
<dbReference type="EMBL" id="SWFS01000408">
    <property type="protein sequence ID" value="KAA8905777.1"/>
    <property type="molecule type" value="Genomic_DNA"/>
</dbReference>
<protein>
    <submittedName>
        <fullName evidence="1">Uncharacterized protein</fullName>
    </submittedName>
</protein>
<evidence type="ECO:0000313" key="2">
    <source>
        <dbReference type="Proteomes" id="UP000761534"/>
    </source>
</evidence>
<sequence length="466" mass="52062">MRPRHAMRNNVEGEVHKPLSLRLPEDSHHLSGRVHRSHIDIRFNTHSERTTPVEQFSDSSEDNCPLDRRYFPSHASIEFEDGKAESQYNLKLSALAQPLAQKAGVPLTPEVVRASRDINVHFSNPSASEMLGSDSRRIVSRLSRTPFSPHRFVWRLASIYLTAVWAAIHKDGLRASHDLPEIFSINSISSFSGSLGQAYASKVTQPIVFDSDEPASDTRKLLPIIALAASQDPKFRTSKRLELPSVSRQWPELPPTCIYFIGQLETIPLFPSVITPSLALKAAALWCRKHGCEGLLEDYIDAISIFWTSNDPSKTPIFEADELCISLPPLNTQSTILLPICSTNRRAGSPCRLEALCTFDNHALLCRGVNTRLLLSFLMRVSTSEVSKEGIGHNQTENAVPNMDYVEPLAWMLGYSGNLGHGLKSAAPVYSRHTLKDWWSQYKPALHNAYTLFPDTVARLAHKIVL</sequence>
<keyword evidence="2" id="KW-1185">Reference proteome</keyword>
<dbReference type="AlphaFoldDB" id="A0A642UUN6"/>
<dbReference type="VEuPathDB" id="FungiDB:TRICI_005234"/>
<gene>
    <name evidence="1" type="ORF">TRICI_005234</name>
</gene>
<evidence type="ECO:0000313" key="1">
    <source>
        <dbReference type="EMBL" id="KAA8905777.1"/>
    </source>
</evidence>
<reference evidence="1" key="1">
    <citation type="journal article" date="2019" name="G3 (Bethesda)">
        <title>Genome Assemblies of Two Rare Opportunistic Yeast Pathogens: Diutina rugosa (syn. Candida rugosa) and Trichomonascus ciferrii (syn. Candida ciferrii).</title>
        <authorList>
            <person name="Mixao V."/>
            <person name="Saus E."/>
            <person name="Hansen A.P."/>
            <person name="Lass-Florl C."/>
            <person name="Gabaldon T."/>
        </authorList>
    </citation>
    <scope>NUCLEOTIDE SEQUENCE</scope>
    <source>
        <strain evidence="1">CBS 4856</strain>
    </source>
</reference>
<organism evidence="1 2">
    <name type="scientific">Trichomonascus ciferrii</name>
    <dbReference type="NCBI Taxonomy" id="44093"/>
    <lineage>
        <taxon>Eukaryota</taxon>
        <taxon>Fungi</taxon>
        <taxon>Dikarya</taxon>
        <taxon>Ascomycota</taxon>
        <taxon>Saccharomycotina</taxon>
        <taxon>Dipodascomycetes</taxon>
        <taxon>Dipodascales</taxon>
        <taxon>Trichomonascaceae</taxon>
        <taxon>Trichomonascus</taxon>
        <taxon>Trichomonascus ciferrii complex</taxon>
    </lineage>
</organism>
<name>A0A642UUN6_9ASCO</name>
<accession>A0A642UUN6</accession>